<feature type="domain" description="Cyclic nucleotide-binding" evidence="11">
    <location>
        <begin position="613"/>
        <end position="735"/>
    </location>
</feature>
<keyword evidence="7 10" id="KW-1133">Transmembrane helix</keyword>
<dbReference type="AlphaFoldDB" id="A0A4S4BJJ8"/>
<dbReference type="PROSITE" id="PS00888">
    <property type="entry name" value="CNMP_BINDING_1"/>
    <property type="match status" value="1"/>
</dbReference>
<comment type="caution">
    <text evidence="14">The sequence shown here is derived from an EMBL/GenBank/DDBJ whole genome shotgun (WGS) entry which is preliminary data.</text>
</comment>
<dbReference type="InterPro" id="IPR039421">
    <property type="entry name" value="Type_1_exporter"/>
</dbReference>
<feature type="transmembrane region" description="Helical" evidence="10">
    <location>
        <begin position="295"/>
        <end position="320"/>
    </location>
</feature>
<keyword evidence="6 14" id="KW-0067">ATP-binding</keyword>
<accession>A0A4S4BJJ8</accession>
<dbReference type="GO" id="GO:0005524">
    <property type="term" value="F:ATP binding"/>
    <property type="evidence" value="ECO:0007669"/>
    <property type="project" value="UniProtKB-KW"/>
</dbReference>
<dbReference type="Gene3D" id="1.20.1560.10">
    <property type="entry name" value="ABC transporter type 1, transmembrane domain"/>
    <property type="match status" value="1"/>
</dbReference>
<dbReference type="PANTHER" id="PTHR43394">
    <property type="entry name" value="ATP-DEPENDENT PERMEASE MDL1, MITOCHONDRIAL"/>
    <property type="match status" value="1"/>
</dbReference>
<dbReference type="PROSITE" id="PS50893">
    <property type="entry name" value="ABC_TRANSPORTER_2"/>
    <property type="match status" value="1"/>
</dbReference>
<dbReference type="SUPFAM" id="SSF90123">
    <property type="entry name" value="ABC transporter transmembrane region"/>
    <property type="match status" value="1"/>
</dbReference>
<feature type="domain" description="ABC transmembrane type-1" evidence="13">
    <location>
        <begin position="40"/>
        <end position="321"/>
    </location>
</feature>
<dbReference type="InterPro" id="IPR003593">
    <property type="entry name" value="AAA+_ATPase"/>
</dbReference>
<dbReference type="PROSITE" id="PS50042">
    <property type="entry name" value="CNMP_BINDING_3"/>
    <property type="match status" value="1"/>
</dbReference>
<dbReference type="PRINTS" id="PR00103">
    <property type="entry name" value="CAMPKINASE"/>
</dbReference>
<dbReference type="PROSITE" id="PS00889">
    <property type="entry name" value="CNMP_BINDING_2"/>
    <property type="match status" value="1"/>
</dbReference>
<evidence type="ECO:0000256" key="5">
    <source>
        <dbReference type="ARBA" id="ARBA00022741"/>
    </source>
</evidence>
<dbReference type="OrthoDB" id="9804259at2"/>
<dbReference type="PANTHER" id="PTHR43394:SF1">
    <property type="entry name" value="ATP-BINDING CASSETTE SUB-FAMILY B MEMBER 10, MITOCHONDRIAL"/>
    <property type="match status" value="1"/>
</dbReference>
<keyword evidence="5" id="KW-0547">Nucleotide-binding</keyword>
<protein>
    <submittedName>
        <fullName evidence="14">ATP-binding cassette domain-containing protein</fullName>
    </submittedName>
</protein>
<evidence type="ECO:0000256" key="1">
    <source>
        <dbReference type="ARBA" id="ARBA00004651"/>
    </source>
</evidence>
<feature type="transmembrane region" description="Helical" evidence="10">
    <location>
        <begin position="21"/>
        <end position="54"/>
    </location>
</feature>
<evidence type="ECO:0000313" key="14">
    <source>
        <dbReference type="EMBL" id="THF74827.1"/>
    </source>
</evidence>
<dbReference type="SMART" id="SM00100">
    <property type="entry name" value="cNMP"/>
    <property type="match status" value="1"/>
</dbReference>
<gene>
    <name evidence="14" type="ORF">E6C55_23895</name>
</gene>
<evidence type="ECO:0000256" key="4">
    <source>
        <dbReference type="ARBA" id="ARBA00022692"/>
    </source>
</evidence>
<dbReference type="CDD" id="cd07346">
    <property type="entry name" value="ABC_6TM_exporters"/>
    <property type="match status" value="1"/>
</dbReference>
<dbReference type="Pfam" id="PF00664">
    <property type="entry name" value="ABC_membrane"/>
    <property type="match status" value="1"/>
</dbReference>
<evidence type="ECO:0000256" key="10">
    <source>
        <dbReference type="SAM" id="Phobius"/>
    </source>
</evidence>
<dbReference type="Gene3D" id="2.60.120.10">
    <property type="entry name" value="Jelly Rolls"/>
    <property type="match status" value="1"/>
</dbReference>
<dbReference type="InterPro" id="IPR036640">
    <property type="entry name" value="ABC1_TM_sf"/>
</dbReference>
<organism evidence="14 15">
    <name type="scientific">Cohnella fermenti</name>
    <dbReference type="NCBI Taxonomy" id="2565925"/>
    <lineage>
        <taxon>Bacteria</taxon>
        <taxon>Bacillati</taxon>
        <taxon>Bacillota</taxon>
        <taxon>Bacilli</taxon>
        <taxon>Bacillales</taxon>
        <taxon>Paenibacillaceae</taxon>
        <taxon>Cohnella</taxon>
    </lineage>
</organism>
<evidence type="ECO:0000256" key="6">
    <source>
        <dbReference type="ARBA" id="ARBA00022840"/>
    </source>
</evidence>
<keyword evidence="8 10" id="KW-0472">Membrane</keyword>
<dbReference type="Pfam" id="PF00005">
    <property type="entry name" value="ABC_tran"/>
    <property type="match status" value="1"/>
</dbReference>
<keyword evidence="2" id="KW-0813">Transport</keyword>
<dbReference type="GO" id="GO:0016887">
    <property type="term" value="F:ATP hydrolysis activity"/>
    <property type="evidence" value="ECO:0007669"/>
    <property type="project" value="InterPro"/>
</dbReference>
<dbReference type="InterPro" id="IPR018488">
    <property type="entry name" value="cNMP-bd_CS"/>
</dbReference>
<dbReference type="FunFam" id="3.40.50.300:FF:000221">
    <property type="entry name" value="Multidrug ABC transporter ATP-binding protein"/>
    <property type="match status" value="1"/>
</dbReference>
<dbReference type="InterPro" id="IPR011527">
    <property type="entry name" value="ABC1_TM_dom"/>
</dbReference>
<dbReference type="InterPro" id="IPR017871">
    <property type="entry name" value="ABC_transporter-like_CS"/>
</dbReference>
<comment type="subcellular location">
    <subcellularLocation>
        <location evidence="1">Cell membrane</location>
        <topology evidence="1">Multi-pass membrane protein</topology>
    </subcellularLocation>
</comment>
<dbReference type="PROSITE" id="PS00211">
    <property type="entry name" value="ABC_TRANSPORTER_1"/>
    <property type="match status" value="1"/>
</dbReference>
<evidence type="ECO:0000256" key="8">
    <source>
        <dbReference type="ARBA" id="ARBA00023136"/>
    </source>
</evidence>
<feature type="domain" description="ABC transporter" evidence="12">
    <location>
        <begin position="354"/>
        <end position="588"/>
    </location>
</feature>
<evidence type="ECO:0000256" key="3">
    <source>
        <dbReference type="ARBA" id="ARBA00022475"/>
    </source>
</evidence>
<reference evidence="14 15" key="1">
    <citation type="submission" date="2019-04" db="EMBL/GenBank/DDBJ databases">
        <title>Cohnella sp. nov. isolated from preserved vegetables.</title>
        <authorList>
            <person name="Lin S.-Y."/>
            <person name="Hung M.-H."/>
            <person name="Young C.-C."/>
        </authorList>
    </citation>
    <scope>NUCLEOTIDE SEQUENCE [LARGE SCALE GENOMIC DNA]</scope>
    <source>
        <strain evidence="14 15">CC-MHH1044</strain>
    </source>
</reference>
<keyword evidence="4 10" id="KW-0812">Transmembrane</keyword>
<sequence length="741" mass="80786">MSVKPSACGGKNRRKRGVRCMGLWKIIAAAARSSPLFVSLLMAAGLCDLLFSYLTSLSFQYLLDRALLPRSGEALAIIVGALILLGTLNVAAGLAGDYAGARLGTRLLLDYRLRLFKHMQLQSKRFYDRFGIGDLLARYSDDIPALQAAVLQTFRGLFLSAAGALIGLSILLTMEWRLTLAALVGALVLFLPYRLLKKRSMTLNGSYLLELERFNGMLDENIKAFPVIRAFNLRGRMLARVEEVLGTMARIGASRNFVAANMTRLPYLAMSILTAVILAYGGWLTFDGWLTIGEFIAFNSVFATAGQSVFGVTAALPYYLTARTSLERLRQALDWQPEVDEQGERELPPIRSLLSLRAVTFAYEPGTPALKSITVDIPLRGCTSIVGPSGSGKSTVLQLLLRFADPQDGCVAYDGHDVREVRYDSLLRQTAVVFQDSVLLHGTIRDNIAVGKPDATDAEIEAAARAAGVHETIAGLRDGYATIVRNYGDNLSGGQRQRIALARALVREPGVLFLDEATSALDPDTERAVSETILSLGRSRPIVSVTHRLAYAAQSDFILVLDRGTLAEQGTHEQLLAQDGLYRRMWDKQQGFVLTPGGAGAQVEPERLGRLPFFRGIERTALERLAALFVAEPFAPGATVVEQGDSGDKFYLIARGKVDVFVAAAAAGGSRRKVATLEDGDHFGEIALMAHIPRTATVVTATSCLLLSLSYDHFHPLLEQYPAIRKTLESSLESRMRGRES</sequence>
<evidence type="ECO:0000256" key="7">
    <source>
        <dbReference type="ARBA" id="ARBA00022989"/>
    </source>
</evidence>
<proteinExistence type="predicted"/>
<dbReference type="SUPFAM" id="SSF52540">
    <property type="entry name" value="P-loop containing nucleoside triphosphate hydrolases"/>
    <property type="match status" value="1"/>
</dbReference>
<dbReference type="EMBL" id="SSOB01000037">
    <property type="protein sequence ID" value="THF74827.1"/>
    <property type="molecule type" value="Genomic_DNA"/>
</dbReference>
<dbReference type="Proteomes" id="UP000310636">
    <property type="component" value="Unassembled WGS sequence"/>
</dbReference>
<dbReference type="SMART" id="SM00382">
    <property type="entry name" value="AAA"/>
    <property type="match status" value="1"/>
</dbReference>
<keyword evidence="3" id="KW-1003">Cell membrane</keyword>
<dbReference type="InterPro" id="IPR018490">
    <property type="entry name" value="cNMP-bd_dom_sf"/>
</dbReference>
<evidence type="ECO:0000259" key="11">
    <source>
        <dbReference type="PROSITE" id="PS50042"/>
    </source>
</evidence>
<dbReference type="InterPro" id="IPR003439">
    <property type="entry name" value="ABC_transporter-like_ATP-bd"/>
</dbReference>
<dbReference type="GO" id="GO:0015421">
    <property type="term" value="F:ABC-type oligopeptide transporter activity"/>
    <property type="evidence" value="ECO:0007669"/>
    <property type="project" value="TreeGrafter"/>
</dbReference>
<evidence type="ECO:0000313" key="15">
    <source>
        <dbReference type="Proteomes" id="UP000310636"/>
    </source>
</evidence>
<feature type="transmembrane region" description="Helical" evidence="10">
    <location>
        <begin position="178"/>
        <end position="196"/>
    </location>
</feature>
<dbReference type="GO" id="GO:0005886">
    <property type="term" value="C:plasma membrane"/>
    <property type="evidence" value="ECO:0007669"/>
    <property type="project" value="UniProtKB-SubCell"/>
</dbReference>
<feature type="transmembrane region" description="Helical" evidence="10">
    <location>
        <begin position="154"/>
        <end position="172"/>
    </location>
</feature>
<dbReference type="Pfam" id="PF00027">
    <property type="entry name" value="cNMP_binding"/>
    <property type="match status" value="1"/>
</dbReference>
<keyword evidence="15" id="KW-1185">Reference proteome</keyword>
<feature type="transmembrane region" description="Helical" evidence="10">
    <location>
        <begin position="265"/>
        <end position="283"/>
    </location>
</feature>
<dbReference type="InterPro" id="IPR014710">
    <property type="entry name" value="RmlC-like_jellyroll"/>
</dbReference>
<name>A0A4S4BJJ8_9BACL</name>
<feature type="transmembrane region" description="Helical" evidence="10">
    <location>
        <begin position="74"/>
        <end position="96"/>
    </location>
</feature>
<dbReference type="Gene3D" id="3.40.50.300">
    <property type="entry name" value="P-loop containing nucleotide triphosphate hydrolases"/>
    <property type="match status" value="1"/>
</dbReference>
<keyword evidence="9" id="KW-0010">Activator</keyword>
<evidence type="ECO:0000259" key="12">
    <source>
        <dbReference type="PROSITE" id="PS50893"/>
    </source>
</evidence>
<evidence type="ECO:0000259" key="13">
    <source>
        <dbReference type="PROSITE" id="PS50929"/>
    </source>
</evidence>
<dbReference type="PROSITE" id="PS50929">
    <property type="entry name" value="ABC_TM1F"/>
    <property type="match status" value="1"/>
</dbReference>
<dbReference type="SUPFAM" id="SSF51206">
    <property type="entry name" value="cAMP-binding domain-like"/>
    <property type="match status" value="1"/>
</dbReference>
<evidence type="ECO:0000256" key="9">
    <source>
        <dbReference type="ARBA" id="ARBA00023159"/>
    </source>
</evidence>
<evidence type="ECO:0000256" key="2">
    <source>
        <dbReference type="ARBA" id="ARBA00022448"/>
    </source>
</evidence>
<dbReference type="CDD" id="cd00038">
    <property type="entry name" value="CAP_ED"/>
    <property type="match status" value="1"/>
</dbReference>
<dbReference type="InterPro" id="IPR000595">
    <property type="entry name" value="cNMP-bd_dom"/>
</dbReference>
<dbReference type="InterPro" id="IPR027417">
    <property type="entry name" value="P-loop_NTPase"/>
</dbReference>